<dbReference type="Gene3D" id="3.40.190.10">
    <property type="entry name" value="Periplasmic binding protein-like II"/>
    <property type="match status" value="2"/>
</dbReference>
<reference evidence="5" key="1">
    <citation type="submission" date="2022-09" db="EMBL/GenBank/DDBJ databases">
        <title>Rhodovastum sp. nov. RN2-1 isolated from soil in Seongnam, South Korea.</title>
        <authorList>
            <person name="Le N.T."/>
        </authorList>
    </citation>
    <scope>NUCLEOTIDE SEQUENCE</scope>
    <source>
        <strain evidence="5">RN2-1</strain>
    </source>
</reference>
<evidence type="ECO:0000256" key="3">
    <source>
        <dbReference type="ARBA" id="ARBA00022448"/>
    </source>
</evidence>
<dbReference type="GO" id="GO:0042597">
    <property type="term" value="C:periplasmic space"/>
    <property type="evidence" value="ECO:0007669"/>
    <property type="project" value="UniProtKB-SubCell"/>
</dbReference>
<proteinExistence type="inferred from homology"/>
<dbReference type="Proteomes" id="UP001165679">
    <property type="component" value="Unassembled WGS sequence"/>
</dbReference>
<reference evidence="5" key="2">
    <citation type="submission" date="2022-10" db="EMBL/GenBank/DDBJ databases">
        <authorList>
            <person name="Trinh H.N."/>
        </authorList>
    </citation>
    <scope>NUCLEOTIDE SEQUENCE</scope>
    <source>
        <strain evidence="5">RN2-1</strain>
    </source>
</reference>
<accession>A0AA41YRE1</accession>
<evidence type="ECO:0000256" key="4">
    <source>
        <dbReference type="ARBA" id="ARBA00022729"/>
    </source>
</evidence>
<comment type="similarity">
    <text evidence="2">Belongs to the bacterial solute-binding protein 1 family.</text>
</comment>
<dbReference type="SUPFAM" id="SSF53850">
    <property type="entry name" value="Periplasmic binding protein-like II"/>
    <property type="match status" value="1"/>
</dbReference>
<dbReference type="InterPro" id="IPR006059">
    <property type="entry name" value="SBP"/>
</dbReference>
<dbReference type="PANTHER" id="PTHR43649:SF34">
    <property type="entry name" value="ABC TRANSPORTER PERIPLASMIC-BINDING PROTEIN YCJN-RELATED"/>
    <property type="match status" value="1"/>
</dbReference>
<keyword evidence="6" id="KW-1185">Reference proteome</keyword>
<name>A0AA41YRE1_9PROT</name>
<gene>
    <name evidence="5" type="ORF">OL599_11110</name>
</gene>
<dbReference type="AlphaFoldDB" id="A0AA41YRE1"/>
<evidence type="ECO:0000256" key="1">
    <source>
        <dbReference type="ARBA" id="ARBA00004418"/>
    </source>
</evidence>
<organism evidence="5 6">
    <name type="scientific">Limobrevibacterium gyesilva</name>
    <dbReference type="NCBI Taxonomy" id="2991712"/>
    <lineage>
        <taxon>Bacteria</taxon>
        <taxon>Pseudomonadati</taxon>
        <taxon>Pseudomonadota</taxon>
        <taxon>Alphaproteobacteria</taxon>
        <taxon>Acetobacterales</taxon>
        <taxon>Acetobacteraceae</taxon>
        <taxon>Limobrevibacterium</taxon>
    </lineage>
</organism>
<keyword evidence="4" id="KW-0732">Signal</keyword>
<dbReference type="CDD" id="cd13585">
    <property type="entry name" value="PBP2_TMBP_like"/>
    <property type="match status" value="1"/>
</dbReference>
<dbReference type="Pfam" id="PF01547">
    <property type="entry name" value="SBP_bac_1"/>
    <property type="match status" value="1"/>
</dbReference>
<protein>
    <submittedName>
        <fullName evidence="5">Sugar ABC transporter substrate-binding protein</fullName>
    </submittedName>
</protein>
<keyword evidence="3" id="KW-0813">Transport</keyword>
<dbReference type="RefSeq" id="WP_264713811.1">
    <property type="nucleotide sequence ID" value="NZ_JAPDNT010000006.1"/>
</dbReference>
<dbReference type="PANTHER" id="PTHR43649">
    <property type="entry name" value="ARABINOSE-BINDING PROTEIN-RELATED"/>
    <property type="match status" value="1"/>
</dbReference>
<comment type="subcellular location">
    <subcellularLocation>
        <location evidence="1">Periplasm</location>
    </subcellularLocation>
</comment>
<sequence length="439" mass="47554">MIRRRHLLQASAGLLAVPAIVEKVGAQTAFDWKQFKGTKLEVNLAKSPRSDVLQAHQKEFEELTGIKVGSEQIPEQQQRPKVAIELSSGRPSFDVVNVALHVQKRLIEKGKWLADIRPMLKDPKLTVADFDYGDFSPAVVKAATAPDGLVHTLPLNQDLFILFYNKALLAEKGLSVPKTYAEMLDAAVKVTDKTKGVYGFVGRGLKNANMALFDTILLGWDQETISADGKTLLMDTPEAIAAGQYFAKLMRETSPPGAVGFNWNESQTTFSQARAAMWLDGVGFSAPLVDKTKSKVVDTVGFAVVPAGPKGHFTATYIDGIGIAEGSRNKGAAWLYCQWATSKAMCLEMLRTGSGTPGRASSYADEGVQKGSPFPKEWFDTVKASLKIARSGLPEIVAVTEFRDVFGIAITNTLGGADVATELKKATETFKPVLAKELT</sequence>
<evidence type="ECO:0000313" key="6">
    <source>
        <dbReference type="Proteomes" id="UP001165679"/>
    </source>
</evidence>
<dbReference type="EMBL" id="JAPDNT010000006">
    <property type="protein sequence ID" value="MCW3475120.1"/>
    <property type="molecule type" value="Genomic_DNA"/>
</dbReference>
<evidence type="ECO:0000313" key="5">
    <source>
        <dbReference type="EMBL" id="MCW3475120.1"/>
    </source>
</evidence>
<evidence type="ECO:0000256" key="2">
    <source>
        <dbReference type="ARBA" id="ARBA00008520"/>
    </source>
</evidence>
<comment type="caution">
    <text evidence="5">The sequence shown here is derived from an EMBL/GenBank/DDBJ whole genome shotgun (WGS) entry which is preliminary data.</text>
</comment>
<dbReference type="InterPro" id="IPR050490">
    <property type="entry name" value="Bact_solute-bd_prot1"/>
</dbReference>